<evidence type="ECO:0000259" key="2">
    <source>
        <dbReference type="Pfam" id="PF04909"/>
    </source>
</evidence>
<protein>
    <submittedName>
        <fullName evidence="3">Amidohydrolase 2</fullName>
    </submittedName>
</protein>
<dbReference type="PANTHER" id="PTHR21240:SF19">
    <property type="entry name" value="CATALYTIC_ HYDROLASE"/>
    <property type="match status" value="1"/>
</dbReference>
<keyword evidence="3" id="KW-0378">Hydrolase</keyword>
<name>A0A0G1H217_9BACT</name>
<proteinExistence type="predicted"/>
<sequence>MIIDAHTHIGRVPDSKFKKLGFEEILKLFLKEMRSNKVDHAVVIASYKRTSFNLNMMEELQLVKGIKNITAIGSIDILNYSKKDIDLLDEFLDKKIIKGIKLHLGYQYFYANEDKCRPIYELCLKHDAPVIFHTGDTLTIPGERPAKIKYSHPLLIDDVAAEYPDLKIIVAHLGNPWLVDCAEVLYKNDNVYADISGLVVVDKDIFSPYGETMKKKIRALFEYSDPRKLLYGTDWPLASMKSYIKFTKGLGIPKKDLDYVFYKNAVELFKL</sequence>
<feature type="domain" description="Amidohydrolase-related" evidence="2">
    <location>
        <begin position="88"/>
        <end position="271"/>
    </location>
</feature>
<comment type="caution">
    <text evidence="3">The sequence shown here is derived from an EMBL/GenBank/DDBJ whole genome shotgun (WGS) entry which is preliminary data.</text>
</comment>
<organism evidence="3 4">
    <name type="scientific">Candidatus Giovannonibacteria bacterium GW2011_GWA2_44_13b</name>
    <dbReference type="NCBI Taxonomy" id="1618647"/>
    <lineage>
        <taxon>Bacteria</taxon>
        <taxon>Candidatus Giovannoniibacteriota</taxon>
    </lineage>
</organism>
<dbReference type="Pfam" id="PF04909">
    <property type="entry name" value="Amidohydro_2"/>
    <property type="match status" value="1"/>
</dbReference>
<dbReference type="Proteomes" id="UP000034736">
    <property type="component" value="Unassembled WGS sequence"/>
</dbReference>
<dbReference type="GO" id="GO:0016831">
    <property type="term" value="F:carboxy-lyase activity"/>
    <property type="evidence" value="ECO:0007669"/>
    <property type="project" value="InterPro"/>
</dbReference>
<dbReference type="Gene3D" id="3.20.20.140">
    <property type="entry name" value="Metal-dependent hydrolases"/>
    <property type="match status" value="1"/>
</dbReference>
<reference evidence="3 4" key="1">
    <citation type="journal article" date="2015" name="Nature">
        <title>rRNA introns, odd ribosomes, and small enigmatic genomes across a large radiation of phyla.</title>
        <authorList>
            <person name="Brown C.T."/>
            <person name="Hug L.A."/>
            <person name="Thomas B.C."/>
            <person name="Sharon I."/>
            <person name="Castelle C.J."/>
            <person name="Singh A."/>
            <person name="Wilkins M.J."/>
            <person name="Williams K.H."/>
            <person name="Banfield J.F."/>
        </authorList>
    </citation>
    <scope>NUCLEOTIDE SEQUENCE [LARGE SCALE GENOMIC DNA]</scope>
</reference>
<dbReference type="EMBL" id="LCHU01000008">
    <property type="protein sequence ID" value="KKT41416.1"/>
    <property type="molecule type" value="Genomic_DNA"/>
</dbReference>
<evidence type="ECO:0000313" key="3">
    <source>
        <dbReference type="EMBL" id="KKT41416.1"/>
    </source>
</evidence>
<dbReference type="InterPro" id="IPR006680">
    <property type="entry name" value="Amidohydro-rel"/>
</dbReference>
<dbReference type="PATRIC" id="fig|1618647.3.peg.422"/>
<keyword evidence="1" id="KW-0456">Lyase</keyword>
<dbReference type="AlphaFoldDB" id="A0A0G1H217"/>
<dbReference type="GO" id="GO:0016787">
    <property type="term" value="F:hydrolase activity"/>
    <property type="evidence" value="ECO:0007669"/>
    <property type="project" value="UniProtKB-KW"/>
</dbReference>
<dbReference type="PANTHER" id="PTHR21240">
    <property type="entry name" value="2-AMINO-3-CARBOXYLMUCONATE-6-SEMIALDEHYDE DECARBOXYLASE"/>
    <property type="match status" value="1"/>
</dbReference>
<dbReference type="CDD" id="cd01292">
    <property type="entry name" value="metallo-dependent_hydrolases"/>
    <property type="match status" value="1"/>
</dbReference>
<evidence type="ECO:0000256" key="1">
    <source>
        <dbReference type="ARBA" id="ARBA00023239"/>
    </source>
</evidence>
<dbReference type="InterPro" id="IPR032466">
    <property type="entry name" value="Metal_Hydrolase"/>
</dbReference>
<gene>
    <name evidence="3" type="ORF">UW30_C0008G0035</name>
</gene>
<dbReference type="STRING" id="1618647.UW30_C0008G0035"/>
<accession>A0A0G1H217</accession>
<dbReference type="InterPro" id="IPR032465">
    <property type="entry name" value="ACMSD"/>
</dbReference>
<evidence type="ECO:0000313" key="4">
    <source>
        <dbReference type="Proteomes" id="UP000034736"/>
    </source>
</evidence>
<dbReference type="SUPFAM" id="SSF51556">
    <property type="entry name" value="Metallo-dependent hydrolases"/>
    <property type="match status" value="1"/>
</dbReference>